<sequence length="499" mass="59305">MLIKGENAMPSDDIVKKLYSKEDIRLELGLTPHKFNKKMETIAKLFKIDMKIFHNYKGQDKNNQYTFNGVAKELIKVLLKSIDYYPVDINSKAFKQNGKSKKEMIENIDNSSYMKYIYQLMKSINEIQYKRLIADILMKDVYQNTKALLNIGESINKKEQELYQYMTTLPLHKRVELQNEVLKSIDETIFQFLAKEHRNNQIEENNELEAYTKAIIEGRNPKNDYELNHLLYKKNQLPLDSLIKDIWDYEETEYTELDWLIADMLKRSQRADSNFIESLEKKNKLRKNIHKDSIKNISKLIDHELVKNNRKWDVAEFYKNQQFWNNSTLRRSSQNFGILYYKKNRLHTMNQSNIIKKIKIIEANLESANKQPSYLDFFLQAKFDLERLESELMKYSINPKYFNKINSDYVRYAIEDVHNAIIKIDRYISNDKVKLNYSNAKMVVRNEITEQGSYFVTQALNTLSKVEESGYSFDNFMVGPFVEDFKKAIKNRRFGSKKD</sequence>
<dbReference type="EMBL" id="KP307925">
    <property type="protein sequence ID" value="ALK43821.1"/>
    <property type="molecule type" value="Genomic_DNA"/>
</dbReference>
<gene>
    <name evidence="1" type="ORF">CMUSL22_04</name>
</gene>
<name>A0A2D0UV39_STALU</name>
<accession>A0A2D0UV39</accession>
<organism evidence="1">
    <name type="scientific">Staphylococcus lugdunensis</name>
    <dbReference type="NCBI Taxonomy" id="28035"/>
    <lineage>
        <taxon>Bacteria</taxon>
        <taxon>Bacillati</taxon>
        <taxon>Bacillota</taxon>
        <taxon>Bacilli</taxon>
        <taxon>Bacillales</taxon>
        <taxon>Staphylococcaceae</taxon>
        <taxon>Staphylococcus</taxon>
    </lineage>
</organism>
<evidence type="ECO:0000313" key="1">
    <source>
        <dbReference type="EMBL" id="ALK43821.1"/>
    </source>
</evidence>
<dbReference type="Pfam" id="PF19504">
    <property type="entry name" value="DUF6038"/>
    <property type="match status" value="1"/>
</dbReference>
<reference evidence="1" key="1">
    <citation type="submission" date="2014-12" db="EMBL/GenBank/DDBJ databases">
        <title>The novel Stapyhlococcal SCCmec of Staphylococcus lugdunensis.</title>
        <authorList>
            <person name="Chou Y.T."/>
            <person name="Chang S.C."/>
            <person name="Lee M.H."/>
            <person name="Lu J.J."/>
        </authorList>
    </citation>
    <scope>NUCLEOTIDE SEQUENCE</scope>
    <source>
        <strain evidence="1">CMUH-22</strain>
    </source>
</reference>
<dbReference type="InterPro" id="IPR046101">
    <property type="entry name" value="DUF6038"/>
</dbReference>
<dbReference type="AlphaFoldDB" id="A0A2D0UV39"/>
<protein>
    <submittedName>
        <fullName evidence="1">Uncharacterized protein</fullName>
    </submittedName>
</protein>
<proteinExistence type="predicted"/>